<evidence type="ECO:0000313" key="1">
    <source>
        <dbReference type="EMBL" id="CAD8605636.1"/>
    </source>
</evidence>
<dbReference type="AlphaFoldDB" id="A0A7S0L8Q6"/>
<sequence length="116" mass="12559">MQITAAVCELEMDYDSTVYGNIMAGARVIKAHHTDLSPYIPDNNGKVRARWYIPNPAEVIVPVELVLAASFEMEPAELPPRGASTLQRQAVALGALVLPEAAHEASITELKLRHGA</sequence>
<reference evidence="1" key="1">
    <citation type="submission" date="2021-01" db="EMBL/GenBank/DDBJ databases">
        <authorList>
            <person name="Corre E."/>
            <person name="Pelletier E."/>
            <person name="Niang G."/>
            <person name="Scheremetjew M."/>
            <person name="Finn R."/>
            <person name="Kale V."/>
            <person name="Holt S."/>
            <person name="Cochrane G."/>
            <person name="Meng A."/>
            <person name="Brown T."/>
            <person name="Cohen L."/>
        </authorList>
    </citation>
    <scope>NUCLEOTIDE SEQUENCE</scope>
    <source>
        <strain evidence="1">PLY182g</strain>
    </source>
</reference>
<accession>A0A7S0L8Q6</accession>
<protein>
    <submittedName>
        <fullName evidence="1">Uncharacterized protein</fullName>
    </submittedName>
</protein>
<proteinExistence type="predicted"/>
<gene>
    <name evidence="1" type="ORF">CPEL01642_LOCUS8971</name>
</gene>
<name>A0A7S0L8Q6_9EUKA</name>
<organism evidence="1">
    <name type="scientific">Coccolithus braarudii</name>
    <dbReference type="NCBI Taxonomy" id="221442"/>
    <lineage>
        <taxon>Eukaryota</taxon>
        <taxon>Haptista</taxon>
        <taxon>Haptophyta</taxon>
        <taxon>Prymnesiophyceae</taxon>
        <taxon>Coccolithales</taxon>
        <taxon>Coccolithaceae</taxon>
        <taxon>Coccolithus</taxon>
    </lineage>
</organism>
<dbReference type="EMBL" id="HBEY01018606">
    <property type="protein sequence ID" value="CAD8605636.1"/>
    <property type="molecule type" value="Transcribed_RNA"/>
</dbReference>